<dbReference type="AlphaFoldDB" id="A0A5B7K616"/>
<keyword evidence="2" id="KW-1185">Reference proteome</keyword>
<comment type="caution">
    <text evidence="1">The sequence shown here is derived from an EMBL/GenBank/DDBJ whole genome shotgun (WGS) entry which is preliminary data.</text>
</comment>
<dbReference type="Proteomes" id="UP000324222">
    <property type="component" value="Unassembled WGS sequence"/>
</dbReference>
<evidence type="ECO:0000313" key="2">
    <source>
        <dbReference type="Proteomes" id="UP000324222"/>
    </source>
</evidence>
<protein>
    <submittedName>
        <fullName evidence="1">E3 ubiquitin-protein ligase HERC2</fullName>
    </submittedName>
</protein>
<reference evidence="1 2" key="1">
    <citation type="submission" date="2019-05" db="EMBL/GenBank/DDBJ databases">
        <title>Another draft genome of Portunus trituberculatus and its Hox gene families provides insights of decapod evolution.</title>
        <authorList>
            <person name="Jeong J.-H."/>
            <person name="Song I."/>
            <person name="Kim S."/>
            <person name="Choi T."/>
            <person name="Kim D."/>
            <person name="Ryu S."/>
            <person name="Kim W."/>
        </authorList>
    </citation>
    <scope>NUCLEOTIDE SEQUENCE [LARGE SCALE GENOMIC DNA]</scope>
    <source>
        <tissue evidence="1">Muscle</tissue>
    </source>
</reference>
<organism evidence="1 2">
    <name type="scientific">Portunus trituberculatus</name>
    <name type="common">Swimming crab</name>
    <name type="synonym">Neptunus trituberculatus</name>
    <dbReference type="NCBI Taxonomy" id="210409"/>
    <lineage>
        <taxon>Eukaryota</taxon>
        <taxon>Metazoa</taxon>
        <taxon>Ecdysozoa</taxon>
        <taxon>Arthropoda</taxon>
        <taxon>Crustacea</taxon>
        <taxon>Multicrustacea</taxon>
        <taxon>Malacostraca</taxon>
        <taxon>Eumalacostraca</taxon>
        <taxon>Eucarida</taxon>
        <taxon>Decapoda</taxon>
        <taxon>Pleocyemata</taxon>
        <taxon>Brachyura</taxon>
        <taxon>Eubrachyura</taxon>
        <taxon>Portunoidea</taxon>
        <taxon>Portunidae</taxon>
        <taxon>Portuninae</taxon>
        <taxon>Portunus</taxon>
    </lineage>
</organism>
<evidence type="ECO:0000313" key="1">
    <source>
        <dbReference type="EMBL" id="MPD02450.1"/>
    </source>
</evidence>
<gene>
    <name evidence="1" type="primary">Herc2_2</name>
    <name evidence="1" type="ORF">E2C01_098034</name>
</gene>
<proteinExistence type="predicted"/>
<name>A0A5B7K616_PORTR</name>
<dbReference type="EMBL" id="VSRR010131491">
    <property type="protein sequence ID" value="MPD02450.1"/>
    <property type="molecule type" value="Genomic_DNA"/>
</dbReference>
<dbReference type="OrthoDB" id="6342659at2759"/>
<accession>A0A5B7K616</accession>
<sequence>MLHYFFAHQAKKINRVACGSAHTLAWSTSRAVSTGRLPSQVPIEYDLLKEVPLPTLRNRLVLLHHFSDLVCQSISMFDLCSPPEDDEGEAAVVSRLRAILVSSAKETAFKKVRSEIHSSCYICKEIQIFPVRVKKAINIIELYFMLAWGRSPY</sequence>